<dbReference type="OrthoDB" id="1708823at2759"/>
<dbReference type="InterPro" id="IPR030667">
    <property type="entry name" value="APP-BP1"/>
</dbReference>
<evidence type="ECO:0000313" key="9">
    <source>
        <dbReference type="EMBL" id="OBA23463.1"/>
    </source>
</evidence>
<comment type="pathway">
    <text evidence="2 7">Protein modification; protein neddylation.</text>
</comment>
<dbReference type="UniPathway" id="UPA00885"/>
<comment type="similarity">
    <text evidence="3 7">Belongs to the ubiquitin-activating E1 family. ULA1 subfamily.</text>
</comment>
<evidence type="ECO:0000256" key="4">
    <source>
        <dbReference type="ARBA" id="ARBA00015407"/>
    </source>
</evidence>
<comment type="function">
    <text evidence="7">Regulatory subunit of the dimeric UBA3-ULA1 E1 enzyme.</text>
</comment>
<accession>A0A1A0HHZ3</accession>
<keyword evidence="6 7" id="KW-0833">Ubl conjugation pathway</keyword>
<dbReference type="Gene3D" id="3.40.50.12550">
    <property type="entry name" value="Ubiquitin-activating enzyme E1, inactive adenylation domain, subdomain 2"/>
    <property type="match status" value="1"/>
</dbReference>
<dbReference type="EMBL" id="LXTC01000001">
    <property type="protein sequence ID" value="OBA23463.1"/>
    <property type="molecule type" value="Genomic_DNA"/>
</dbReference>
<sequence length="520" mass="58544">MTLRETERNTKYDRQIRLWADNGQKRLEQGHVCLINANPAGAETLKNLVLPGIGAFTIMDDRTVCETDLSGNFFLEEEHVGLGIAGAMTESLQELNPDVKGQFLEILVDRALAKPELWTLFSIVVVSGFLKPDLVRRLADFLWDQQVPLLLVSTSGFYATLHIISKETTIVETHDPSKTFDLRIDCPWPELAAFSASFDMDLLDDTEHAHVPYIVIFIKALEQWKADHGGRAPLNYSEKREFRSEYVERMSRNINIETNFIEAAQSVHRALQITQVPNSLRQLFNRDEVVKDGANFSDFWLHVRALKSFIDTNEGQLPLPGNIPDMASTTHNYVQLQKIYRNKADADKQKFTSELSRVYTEAGRSADEINPGFVASFCKNAAFLFVSNGSKSQVSESLIRQLSRKDGADSSASEHHDLTIYFGILALYQWMDEGKTGGFDAFINCFEKITSISKEALAPAVSNFLKELFIHDTPSYHNICSLIGGIAGQEALKIATEQYIPLDNLYIFDGVRSASSKWRV</sequence>
<name>A0A1A0HHZ3_9ASCO</name>
<dbReference type="PANTHER" id="PTHR10953:SF29">
    <property type="entry name" value="NEDD8-ACTIVATING ENZYME E1 REGULATORY SUBUNIT"/>
    <property type="match status" value="1"/>
</dbReference>
<evidence type="ECO:0000256" key="1">
    <source>
        <dbReference type="ARBA" id="ARBA00004496"/>
    </source>
</evidence>
<dbReference type="GeneID" id="30029497"/>
<dbReference type="GO" id="GO:0045116">
    <property type="term" value="P:protein neddylation"/>
    <property type="evidence" value="ECO:0007669"/>
    <property type="project" value="UniProtKB-UniRule"/>
</dbReference>
<evidence type="ECO:0000256" key="6">
    <source>
        <dbReference type="ARBA" id="ARBA00022786"/>
    </source>
</evidence>
<proteinExistence type="inferred from homology"/>
<evidence type="ECO:0000256" key="5">
    <source>
        <dbReference type="ARBA" id="ARBA00022490"/>
    </source>
</evidence>
<protein>
    <recommendedName>
        <fullName evidence="4 7">NEDD8-activating enzyme E1 regulatory subunit</fullName>
    </recommendedName>
</protein>
<dbReference type="PIRSF" id="PIRSF039099">
    <property type="entry name" value="APP-BP1"/>
    <property type="match status" value="1"/>
</dbReference>
<dbReference type="Pfam" id="PF00899">
    <property type="entry name" value="ThiF"/>
    <property type="match status" value="1"/>
</dbReference>
<feature type="domain" description="THIF-type NAD/FAD binding fold" evidence="8">
    <location>
        <begin position="12"/>
        <end position="514"/>
    </location>
</feature>
<dbReference type="SUPFAM" id="SSF69572">
    <property type="entry name" value="Activating enzymes of the ubiquitin-like proteins"/>
    <property type="match status" value="1"/>
</dbReference>
<evidence type="ECO:0000259" key="8">
    <source>
        <dbReference type="Pfam" id="PF00899"/>
    </source>
</evidence>
<dbReference type="InterPro" id="IPR045886">
    <property type="entry name" value="ThiF/MoeB/HesA"/>
</dbReference>
<dbReference type="InterPro" id="IPR035985">
    <property type="entry name" value="Ubiquitin-activating_enz"/>
</dbReference>
<dbReference type="GO" id="GO:0019781">
    <property type="term" value="F:NEDD8 activating enzyme activity"/>
    <property type="evidence" value="ECO:0007669"/>
    <property type="project" value="UniProtKB-UniRule"/>
</dbReference>
<dbReference type="FunFam" id="3.40.50.720:FF:000475">
    <property type="entry name" value="NEDD8-activating enzyme E1 regulatory subunit"/>
    <property type="match status" value="1"/>
</dbReference>
<dbReference type="Gene3D" id="3.40.50.720">
    <property type="entry name" value="NAD(P)-binding Rossmann-like Domain"/>
    <property type="match status" value="1"/>
</dbReference>
<dbReference type="RefSeq" id="XP_018713944.1">
    <property type="nucleotide sequence ID" value="XM_018856521.1"/>
</dbReference>
<comment type="caution">
    <text evidence="9">The sequence shown here is derived from an EMBL/GenBank/DDBJ whole genome shotgun (WGS) entry which is preliminary data.</text>
</comment>
<evidence type="ECO:0000256" key="2">
    <source>
        <dbReference type="ARBA" id="ARBA00005032"/>
    </source>
</evidence>
<organism evidence="9 10">
    <name type="scientific">Metschnikowia bicuspidata var. bicuspidata NRRL YB-4993</name>
    <dbReference type="NCBI Taxonomy" id="869754"/>
    <lineage>
        <taxon>Eukaryota</taxon>
        <taxon>Fungi</taxon>
        <taxon>Dikarya</taxon>
        <taxon>Ascomycota</taxon>
        <taxon>Saccharomycotina</taxon>
        <taxon>Pichiomycetes</taxon>
        <taxon>Metschnikowiaceae</taxon>
        <taxon>Metschnikowia</taxon>
    </lineage>
</organism>
<dbReference type="InterPro" id="IPR000594">
    <property type="entry name" value="ThiF_NAD_FAD-bd"/>
</dbReference>
<dbReference type="GO" id="GO:0005737">
    <property type="term" value="C:cytoplasm"/>
    <property type="evidence" value="ECO:0007669"/>
    <property type="project" value="UniProtKB-SubCell"/>
</dbReference>
<evidence type="ECO:0000313" key="10">
    <source>
        <dbReference type="Proteomes" id="UP000092555"/>
    </source>
</evidence>
<gene>
    <name evidence="9" type="ORF">METBIDRAFT_34755</name>
</gene>
<reference evidence="9 10" key="1">
    <citation type="submission" date="2016-05" db="EMBL/GenBank/DDBJ databases">
        <title>Comparative genomics of biotechnologically important yeasts.</title>
        <authorList>
            <consortium name="DOE Joint Genome Institute"/>
            <person name="Riley R."/>
            <person name="Haridas S."/>
            <person name="Wolfe K.H."/>
            <person name="Lopes M.R."/>
            <person name="Hittinger C.T."/>
            <person name="Goker M."/>
            <person name="Salamov A."/>
            <person name="Wisecaver J."/>
            <person name="Long T.M."/>
            <person name="Aerts A.L."/>
            <person name="Barry K."/>
            <person name="Choi C."/>
            <person name="Clum A."/>
            <person name="Coughlan A.Y."/>
            <person name="Deshpande S."/>
            <person name="Douglass A.P."/>
            <person name="Hanson S.J."/>
            <person name="Klenk H.-P."/>
            <person name="LaButti K."/>
            <person name="Lapidus A."/>
            <person name="Lindquist E."/>
            <person name="Lipzen A."/>
            <person name="Meier-kolthoff J.P."/>
            <person name="Ohm R.A."/>
            <person name="Otillar R.P."/>
            <person name="Pangilinan J."/>
            <person name="Peng Y."/>
            <person name="Rokas A."/>
            <person name="Rosa C.A."/>
            <person name="Scheuner C."/>
            <person name="Sibirny A.A."/>
            <person name="Slot J.C."/>
            <person name="Stielow J.B."/>
            <person name="Sun H."/>
            <person name="Kurtzman C.P."/>
            <person name="Blackwell M."/>
            <person name="Grigoriev I.V."/>
            <person name="Jeffries T.W."/>
        </authorList>
    </citation>
    <scope>NUCLEOTIDE SEQUENCE [LARGE SCALE GENOMIC DNA]</scope>
    <source>
        <strain evidence="9 10">NRRL YB-4993</strain>
    </source>
</reference>
<comment type="subcellular location">
    <subcellularLocation>
        <location evidence="1">Cytoplasm</location>
    </subcellularLocation>
</comment>
<keyword evidence="5" id="KW-0963">Cytoplasm</keyword>
<evidence type="ECO:0000256" key="7">
    <source>
        <dbReference type="PIRNR" id="PIRNR039099"/>
    </source>
</evidence>
<dbReference type="Proteomes" id="UP000092555">
    <property type="component" value="Unassembled WGS sequence"/>
</dbReference>
<dbReference type="PANTHER" id="PTHR10953">
    <property type="entry name" value="UBIQUITIN-ACTIVATING ENZYME E1"/>
    <property type="match status" value="1"/>
</dbReference>
<keyword evidence="10" id="KW-1185">Reference proteome</keyword>
<dbReference type="STRING" id="869754.A0A1A0HHZ3"/>
<dbReference type="AlphaFoldDB" id="A0A1A0HHZ3"/>
<evidence type="ECO:0000256" key="3">
    <source>
        <dbReference type="ARBA" id="ARBA00006868"/>
    </source>
</evidence>